<dbReference type="RefSeq" id="WP_191164426.1">
    <property type="nucleotide sequence ID" value="NZ_JACWMX010000006.1"/>
</dbReference>
<evidence type="ECO:0000313" key="4">
    <source>
        <dbReference type="EMBL" id="MBD1394652.1"/>
    </source>
</evidence>
<gene>
    <name evidence="4" type="ORF">IDJ76_16205</name>
</gene>
<dbReference type="InterPro" id="IPR001789">
    <property type="entry name" value="Sig_transdc_resp-reg_receiver"/>
</dbReference>
<dbReference type="SUPFAM" id="SSF52172">
    <property type="entry name" value="CheY-like"/>
    <property type="match status" value="1"/>
</dbReference>
<keyword evidence="1 2" id="KW-0597">Phosphoprotein</keyword>
<dbReference type="GO" id="GO:0000160">
    <property type="term" value="P:phosphorelay signal transduction system"/>
    <property type="evidence" value="ECO:0007669"/>
    <property type="project" value="InterPro"/>
</dbReference>
<dbReference type="Gene3D" id="3.40.50.2300">
    <property type="match status" value="1"/>
</dbReference>
<evidence type="ECO:0000313" key="5">
    <source>
        <dbReference type="Proteomes" id="UP000619078"/>
    </source>
</evidence>
<dbReference type="PANTHER" id="PTHR44591:SF3">
    <property type="entry name" value="RESPONSE REGULATORY DOMAIN-CONTAINING PROTEIN"/>
    <property type="match status" value="1"/>
</dbReference>
<evidence type="ECO:0000256" key="1">
    <source>
        <dbReference type="ARBA" id="ARBA00022553"/>
    </source>
</evidence>
<comment type="caution">
    <text evidence="4">The sequence shown here is derived from an EMBL/GenBank/DDBJ whole genome shotgun (WGS) entry which is preliminary data.</text>
</comment>
<dbReference type="InterPro" id="IPR050595">
    <property type="entry name" value="Bact_response_regulator"/>
</dbReference>
<dbReference type="InterPro" id="IPR011006">
    <property type="entry name" value="CheY-like_superfamily"/>
</dbReference>
<dbReference type="PROSITE" id="PS50110">
    <property type="entry name" value="RESPONSE_REGULATORY"/>
    <property type="match status" value="1"/>
</dbReference>
<evidence type="ECO:0000256" key="2">
    <source>
        <dbReference type="PROSITE-ProRule" id="PRU00169"/>
    </source>
</evidence>
<dbReference type="AlphaFoldDB" id="A0A926NTC8"/>
<name>A0A926NTC8_9SPHI</name>
<dbReference type="EMBL" id="JACWMX010000006">
    <property type="protein sequence ID" value="MBD1394652.1"/>
    <property type="molecule type" value="Genomic_DNA"/>
</dbReference>
<dbReference type="PANTHER" id="PTHR44591">
    <property type="entry name" value="STRESS RESPONSE REGULATOR PROTEIN 1"/>
    <property type="match status" value="1"/>
</dbReference>
<protein>
    <submittedName>
        <fullName evidence="4">Response regulator</fullName>
    </submittedName>
</protein>
<reference evidence="4" key="1">
    <citation type="submission" date="2020-09" db="EMBL/GenBank/DDBJ databases">
        <title>Novel species of Mucilaginibacter isolated from a glacier on the Tibetan Plateau.</title>
        <authorList>
            <person name="Liu Q."/>
            <person name="Xin Y.-H."/>
        </authorList>
    </citation>
    <scope>NUCLEOTIDE SEQUENCE</scope>
    <source>
        <strain evidence="4">ZB1P21</strain>
    </source>
</reference>
<proteinExistence type="predicted"/>
<keyword evidence="5" id="KW-1185">Reference proteome</keyword>
<evidence type="ECO:0000259" key="3">
    <source>
        <dbReference type="PROSITE" id="PS50110"/>
    </source>
</evidence>
<dbReference type="Proteomes" id="UP000619078">
    <property type="component" value="Unassembled WGS sequence"/>
</dbReference>
<sequence>MQKLIIIDDDPFFHFIIEKIMNRHTDNTTVTYSYDGMSVINHLKENLGDESMLPDYIFVDLNMPLFNGFDFVKLYEELSSSIYKTIKIYIVSSSINPRIIREVLNYPFISNYITKPMTKKILEGILNIS</sequence>
<accession>A0A926NTC8</accession>
<organism evidence="4 5">
    <name type="scientific">Mucilaginibacter glaciei</name>
    <dbReference type="NCBI Taxonomy" id="2772109"/>
    <lineage>
        <taxon>Bacteria</taxon>
        <taxon>Pseudomonadati</taxon>
        <taxon>Bacteroidota</taxon>
        <taxon>Sphingobacteriia</taxon>
        <taxon>Sphingobacteriales</taxon>
        <taxon>Sphingobacteriaceae</taxon>
        <taxon>Mucilaginibacter</taxon>
    </lineage>
</organism>
<feature type="modified residue" description="4-aspartylphosphate" evidence="2">
    <location>
        <position position="60"/>
    </location>
</feature>
<dbReference type="Pfam" id="PF00072">
    <property type="entry name" value="Response_reg"/>
    <property type="match status" value="1"/>
</dbReference>
<feature type="domain" description="Response regulatory" evidence="3">
    <location>
        <begin position="3"/>
        <end position="129"/>
    </location>
</feature>